<evidence type="ECO:0000256" key="1">
    <source>
        <dbReference type="SAM" id="MobiDB-lite"/>
    </source>
</evidence>
<name>A0A1D9QKS4_SCLS1</name>
<feature type="region of interest" description="Disordered" evidence="1">
    <location>
        <begin position="100"/>
        <end position="156"/>
    </location>
</feature>
<evidence type="ECO:0000313" key="2">
    <source>
        <dbReference type="EMBL" id="APA15203.1"/>
    </source>
</evidence>
<feature type="region of interest" description="Disordered" evidence="1">
    <location>
        <begin position="16"/>
        <end position="88"/>
    </location>
</feature>
<dbReference type="Proteomes" id="UP000177798">
    <property type="component" value="Chromosome 14"/>
</dbReference>
<reference evidence="3" key="1">
    <citation type="journal article" date="2017" name="Genome Biol. Evol.">
        <title>The complete genome sequence of the phytopathogenic fungus Sclerotinia sclerotiorum reveals insights into the genome architecture of broad host range pathogens.</title>
        <authorList>
            <person name="Derbyshire M."/>
            <person name="Denton-Giles M."/>
            <person name="Hegedus D."/>
            <person name="Seifbarghy S."/>
            <person name="Rollins J."/>
            <person name="van Kan J."/>
            <person name="Seidl M.F."/>
            <person name="Faino L."/>
            <person name="Mbengue M."/>
            <person name="Navaud O."/>
            <person name="Raffaele S."/>
            <person name="Hammond-Kosack K."/>
            <person name="Heard S."/>
            <person name="Oliver R."/>
        </authorList>
    </citation>
    <scope>NUCLEOTIDE SEQUENCE [LARGE SCALE GENOMIC DNA]</scope>
    <source>
        <strain evidence="3">ATCC 18683 / 1980 / Ss-1</strain>
    </source>
</reference>
<feature type="compositionally biased region" description="Low complexity" evidence="1">
    <location>
        <begin position="34"/>
        <end position="44"/>
    </location>
</feature>
<sequence>MSSKGIYNKATVYNPVVARTQAPQHNHTSDRSSSRPNAPLSSSRQSSSIAPMPHTNLVRDNKSSGRAYPLAAPKPYTTLERDNNSSTRASLSRLFEQHTALQRDGQASSSHGKTSASHNHTLLNRDQRPSSSSRQPTMMRAAATNAPADAKSRFKSQHDIHMASRQVKYREMNHEEKKKQDEWVRDFIQYAGPCPAGFSWERVKYGYVCNGGNHLCTDDLLAEGKGGFYVGTLDAGWWGPTYDTDVIGQYRFAEAKVWKYAQKHGLDPNIAPVIPKPDLPATGEIHPGIAKAMAGLRPMPQALSIDETHSLFTVVGYPERMELAASSRGHRIPAGLSHHSSGASHQLSTLYGPGGLPNRLTMNMGNGSLSQAGQIPHGFGLPSYMGGPSGGGSCGNGCCGHRH</sequence>
<accession>A0A1D9QKS4</accession>
<evidence type="ECO:0000313" key="3">
    <source>
        <dbReference type="Proteomes" id="UP000177798"/>
    </source>
</evidence>
<gene>
    <name evidence="2" type="ORF">sscle_14g099730</name>
</gene>
<organism evidence="2 3">
    <name type="scientific">Sclerotinia sclerotiorum (strain ATCC 18683 / 1980 / Ss-1)</name>
    <name type="common">White mold</name>
    <name type="synonym">Whetzelinia sclerotiorum</name>
    <dbReference type="NCBI Taxonomy" id="665079"/>
    <lineage>
        <taxon>Eukaryota</taxon>
        <taxon>Fungi</taxon>
        <taxon>Dikarya</taxon>
        <taxon>Ascomycota</taxon>
        <taxon>Pezizomycotina</taxon>
        <taxon>Leotiomycetes</taxon>
        <taxon>Helotiales</taxon>
        <taxon>Sclerotiniaceae</taxon>
        <taxon>Sclerotinia</taxon>
    </lineage>
</organism>
<dbReference type="OrthoDB" id="3443855at2759"/>
<proteinExistence type="predicted"/>
<protein>
    <submittedName>
        <fullName evidence="2">Uncharacterized protein</fullName>
    </submittedName>
</protein>
<dbReference type="EMBL" id="CP017827">
    <property type="protein sequence ID" value="APA15203.1"/>
    <property type="molecule type" value="Genomic_DNA"/>
</dbReference>
<dbReference type="VEuPathDB" id="FungiDB:sscle_14g099730"/>
<feature type="compositionally biased region" description="Polar residues" evidence="1">
    <location>
        <begin position="105"/>
        <end position="122"/>
    </location>
</feature>
<dbReference type="AlphaFoldDB" id="A0A1D9QKS4"/>